<evidence type="ECO:0008006" key="9">
    <source>
        <dbReference type="Google" id="ProtNLM"/>
    </source>
</evidence>
<comment type="caution">
    <text evidence="7">The sequence shown here is derived from an EMBL/GenBank/DDBJ whole genome shotgun (WGS) entry which is preliminary data.</text>
</comment>
<dbReference type="AlphaFoldDB" id="W4M1V0"/>
<reference evidence="7 8" key="1">
    <citation type="journal article" date="2014" name="Nature">
        <title>An environmental bacterial taxon with a large and distinct metabolic repertoire.</title>
        <authorList>
            <person name="Wilson M.C."/>
            <person name="Mori T."/>
            <person name="Ruckert C."/>
            <person name="Uria A.R."/>
            <person name="Helf M.J."/>
            <person name="Takada K."/>
            <person name="Gernert C."/>
            <person name="Steffens U.A."/>
            <person name="Heycke N."/>
            <person name="Schmitt S."/>
            <person name="Rinke C."/>
            <person name="Helfrich E.J."/>
            <person name="Brachmann A.O."/>
            <person name="Gurgui C."/>
            <person name="Wakimoto T."/>
            <person name="Kracht M."/>
            <person name="Crusemann M."/>
            <person name="Hentschel U."/>
            <person name="Abe I."/>
            <person name="Matsunaga S."/>
            <person name="Kalinowski J."/>
            <person name="Takeyama H."/>
            <person name="Piel J."/>
        </authorList>
    </citation>
    <scope>NUCLEOTIDE SEQUENCE [LARGE SCALE GENOMIC DNA]</scope>
    <source>
        <strain evidence="8">TSY2</strain>
    </source>
</reference>
<evidence type="ECO:0000256" key="5">
    <source>
        <dbReference type="ARBA" id="ARBA00023136"/>
    </source>
</evidence>
<dbReference type="GO" id="GO:0015627">
    <property type="term" value="C:type II protein secretion system complex"/>
    <property type="evidence" value="ECO:0007669"/>
    <property type="project" value="InterPro"/>
</dbReference>
<dbReference type="PROSITE" id="PS00409">
    <property type="entry name" value="PROKAR_NTER_METHYL"/>
    <property type="match status" value="1"/>
</dbReference>
<dbReference type="NCBIfam" id="TIGR02532">
    <property type="entry name" value="IV_pilin_GFxxxE"/>
    <property type="match status" value="1"/>
</dbReference>
<name>W4M1V0_9BACT</name>
<keyword evidence="5 6" id="KW-0472">Membrane</keyword>
<evidence type="ECO:0000256" key="4">
    <source>
        <dbReference type="ARBA" id="ARBA00022989"/>
    </source>
</evidence>
<dbReference type="InterPro" id="IPR012902">
    <property type="entry name" value="N_methyl_site"/>
</dbReference>
<protein>
    <recommendedName>
        <fullName evidence="9">Type II secretion system protein J</fullName>
    </recommendedName>
</protein>
<dbReference type="InterPro" id="IPR002416">
    <property type="entry name" value="T2SS_protein-GspH"/>
</dbReference>
<dbReference type="GO" id="GO:0015628">
    <property type="term" value="P:protein secretion by the type II secretion system"/>
    <property type="evidence" value="ECO:0007669"/>
    <property type="project" value="InterPro"/>
</dbReference>
<sequence>MPYNNFNHFHRVPMIAVPGHWQQRGFTLIELLLALLMFSIVTTAVFATFSAIANGVQSGRSRIDRLHVSLAARQQILKEIRSAYRMDDTKCQLSRSLPKEERPAYICKPLQGDDDTGPDGLPLDRIVFLTIPYQILPSQQPKSELCQVCYFIDKNDFGRFALFRYENCTLGGEGESDLRCGGPDESLELTDAIVGMNFAYYDAEEQAKEAWPWQNSNPDKPLLPCRIHLSLFLRDAPDEVVESTVTLPMQNVCEAP</sequence>
<keyword evidence="8" id="KW-1185">Reference proteome</keyword>
<dbReference type="Pfam" id="PF07963">
    <property type="entry name" value="N_methyl"/>
    <property type="match status" value="1"/>
</dbReference>
<keyword evidence="2" id="KW-0488">Methylation</keyword>
<dbReference type="HOGENOM" id="CLU_1018144_0_0_7"/>
<evidence type="ECO:0000313" key="8">
    <source>
        <dbReference type="Proteomes" id="UP000019140"/>
    </source>
</evidence>
<dbReference type="EMBL" id="AZHX01001253">
    <property type="protein sequence ID" value="ETX04294.1"/>
    <property type="molecule type" value="Genomic_DNA"/>
</dbReference>
<keyword evidence="3 6" id="KW-0812">Transmembrane</keyword>
<comment type="subcellular location">
    <subcellularLocation>
        <location evidence="1">Membrane</location>
        <topology evidence="1">Single-pass membrane protein</topology>
    </subcellularLocation>
</comment>
<proteinExistence type="predicted"/>
<accession>W4M1V0</accession>
<dbReference type="Proteomes" id="UP000019140">
    <property type="component" value="Unassembled WGS sequence"/>
</dbReference>
<evidence type="ECO:0000256" key="6">
    <source>
        <dbReference type="SAM" id="Phobius"/>
    </source>
</evidence>
<gene>
    <name evidence="7" type="ORF">ETSY2_29590</name>
</gene>
<evidence type="ECO:0000256" key="3">
    <source>
        <dbReference type="ARBA" id="ARBA00022692"/>
    </source>
</evidence>
<evidence type="ECO:0000313" key="7">
    <source>
        <dbReference type="EMBL" id="ETX04294.1"/>
    </source>
</evidence>
<evidence type="ECO:0000256" key="1">
    <source>
        <dbReference type="ARBA" id="ARBA00004167"/>
    </source>
</evidence>
<evidence type="ECO:0000256" key="2">
    <source>
        <dbReference type="ARBA" id="ARBA00022481"/>
    </source>
</evidence>
<keyword evidence="4 6" id="KW-1133">Transmembrane helix</keyword>
<dbReference type="GO" id="GO:0016020">
    <property type="term" value="C:membrane"/>
    <property type="evidence" value="ECO:0007669"/>
    <property type="project" value="UniProtKB-SubCell"/>
</dbReference>
<organism evidence="7 8">
    <name type="scientific">Candidatus Entotheonella gemina</name>
    <dbReference type="NCBI Taxonomy" id="1429439"/>
    <lineage>
        <taxon>Bacteria</taxon>
        <taxon>Pseudomonadati</taxon>
        <taxon>Nitrospinota/Tectimicrobiota group</taxon>
        <taxon>Candidatus Tectimicrobiota</taxon>
        <taxon>Candidatus Entotheonellia</taxon>
        <taxon>Candidatus Entotheonellales</taxon>
        <taxon>Candidatus Entotheonellaceae</taxon>
        <taxon>Candidatus Entotheonella</taxon>
    </lineage>
</organism>
<dbReference type="PRINTS" id="PR00885">
    <property type="entry name" value="BCTERIALGSPH"/>
</dbReference>
<feature type="transmembrane region" description="Helical" evidence="6">
    <location>
        <begin position="31"/>
        <end position="56"/>
    </location>
</feature>